<feature type="non-terminal residue" evidence="1">
    <location>
        <position position="1"/>
    </location>
</feature>
<protein>
    <submittedName>
        <fullName evidence="1">Uncharacterized protein</fullName>
    </submittedName>
</protein>
<evidence type="ECO:0000313" key="1">
    <source>
        <dbReference type="EMBL" id="CAK0792231.1"/>
    </source>
</evidence>
<gene>
    <name evidence="1" type="ORF">PCOR1329_LOCUS2882</name>
</gene>
<keyword evidence="2" id="KW-1185">Reference proteome</keyword>
<proteinExistence type="predicted"/>
<dbReference type="EMBL" id="CAUYUJ010000731">
    <property type="protein sequence ID" value="CAK0792231.1"/>
    <property type="molecule type" value="Genomic_DNA"/>
</dbReference>
<accession>A0ABN9PL37</accession>
<name>A0ABN9PL37_9DINO</name>
<dbReference type="Proteomes" id="UP001189429">
    <property type="component" value="Unassembled WGS sequence"/>
</dbReference>
<comment type="caution">
    <text evidence="1">The sequence shown here is derived from an EMBL/GenBank/DDBJ whole genome shotgun (WGS) entry which is preliminary data.</text>
</comment>
<reference evidence="1" key="1">
    <citation type="submission" date="2023-10" db="EMBL/GenBank/DDBJ databases">
        <authorList>
            <person name="Chen Y."/>
            <person name="Shah S."/>
            <person name="Dougan E. K."/>
            <person name="Thang M."/>
            <person name="Chan C."/>
        </authorList>
    </citation>
    <scope>NUCLEOTIDE SEQUENCE [LARGE SCALE GENOMIC DNA]</scope>
</reference>
<evidence type="ECO:0000313" key="2">
    <source>
        <dbReference type="Proteomes" id="UP001189429"/>
    </source>
</evidence>
<feature type="non-terminal residue" evidence="1">
    <location>
        <position position="177"/>
    </location>
</feature>
<sequence>RREIQTELVWSYDLLQDALDRLPPMEIQLALKRIPLMAKAILRNAFNIRNLMASTHHTLLTSEDAAIAAAGFTAEKAYALEAQKLREFHASDPAQHRAPDLVTGPAVQDAWAATYTTIEAMPVEELTFLVCGRRVSQCWKESQAKITIAIGDPSIEQCFLRCAEQLGAEIKPAPAPR</sequence>
<organism evidence="1 2">
    <name type="scientific">Prorocentrum cordatum</name>
    <dbReference type="NCBI Taxonomy" id="2364126"/>
    <lineage>
        <taxon>Eukaryota</taxon>
        <taxon>Sar</taxon>
        <taxon>Alveolata</taxon>
        <taxon>Dinophyceae</taxon>
        <taxon>Prorocentrales</taxon>
        <taxon>Prorocentraceae</taxon>
        <taxon>Prorocentrum</taxon>
    </lineage>
</organism>